<dbReference type="InterPro" id="IPR036462">
    <property type="entry name" value="Fumarylacetoacetase_N_sf"/>
</dbReference>
<dbReference type="FunCoup" id="A0A2V0P803">
    <property type="interactions" value="1475"/>
</dbReference>
<keyword evidence="5 13" id="KW-0378">Hydrolase</keyword>
<reference evidence="16 17" key="1">
    <citation type="journal article" date="2018" name="Sci. Rep.">
        <title>Raphidocelis subcapitata (=Pseudokirchneriella subcapitata) provides an insight into genome evolution and environmental adaptations in the Sphaeropleales.</title>
        <authorList>
            <person name="Suzuki S."/>
            <person name="Yamaguchi H."/>
            <person name="Nakajima N."/>
            <person name="Kawachi M."/>
        </authorList>
    </citation>
    <scope>NUCLEOTIDE SEQUENCE [LARGE SCALE GENOMIC DNA]</scope>
    <source>
        <strain evidence="16 17">NIES-35</strain>
    </source>
</reference>
<keyword evidence="7 12" id="KW-0460">Magnesium</keyword>
<keyword evidence="8 13" id="KW-0828">Tyrosine catabolism</keyword>
<dbReference type="Gene3D" id="3.90.850.10">
    <property type="entry name" value="Fumarylacetoacetase-like, C-terminal domain"/>
    <property type="match status" value="1"/>
</dbReference>
<dbReference type="GO" id="GO:0046872">
    <property type="term" value="F:metal ion binding"/>
    <property type="evidence" value="ECO:0007669"/>
    <property type="project" value="UniProtKB-UniRule"/>
</dbReference>
<feature type="binding site" evidence="12">
    <location>
        <position position="265"/>
    </location>
    <ligand>
        <name>Mg(2+)</name>
        <dbReference type="ChEBI" id="CHEBI:18420"/>
    </ligand>
</feature>
<name>A0A2V0P803_9CHLO</name>
<feature type="binding site" evidence="12">
    <location>
        <position position="269"/>
    </location>
    <ligand>
        <name>Mg(2+)</name>
        <dbReference type="ChEBI" id="CHEBI:18420"/>
    </ligand>
</feature>
<evidence type="ECO:0000259" key="14">
    <source>
        <dbReference type="Pfam" id="PF01557"/>
    </source>
</evidence>
<organism evidence="16 17">
    <name type="scientific">Raphidocelis subcapitata</name>
    <dbReference type="NCBI Taxonomy" id="307507"/>
    <lineage>
        <taxon>Eukaryota</taxon>
        <taxon>Viridiplantae</taxon>
        <taxon>Chlorophyta</taxon>
        <taxon>core chlorophytes</taxon>
        <taxon>Chlorophyceae</taxon>
        <taxon>CS clade</taxon>
        <taxon>Sphaeropleales</taxon>
        <taxon>Selenastraceae</taxon>
        <taxon>Raphidocelis</taxon>
    </lineage>
</organism>
<feature type="active site" description="Proton acceptor" evidence="10">
    <location>
        <position position="145"/>
    </location>
</feature>
<evidence type="ECO:0000256" key="5">
    <source>
        <dbReference type="ARBA" id="ARBA00022801"/>
    </source>
</evidence>
<feature type="binding site" evidence="11">
    <location>
        <position position="140"/>
    </location>
    <ligand>
        <name>substrate</name>
    </ligand>
</feature>
<feature type="binding site" evidence="12">
    <location>
        <position position="245"/>
    </location>
    <ligand>
        <name>Mg(2+)</name>
        <dbReference type="ChEBI" id="CHEBI:18420"/>
    </ligand>
</feature>
<dbReference type="GO" id="GO:1902000">
    <property type="term" value="P:homogentisate catabolic process"/>
    <property type="evidence" value="ECO:0007669"/>
    <property type="project" value="TreeGrafter"/>
</dbReference>
<evidence type="ECO:0000256" key="11">
    <source>
        <dbReference type="PIRSR" id="PIRSR605959-2"/>
    </source>
</evidence>
<dbReference type="GO" id="GO:0006572">
    <property type="term" value="P:L-tyrosine catabolic process"/>
    <property type="evidence" value="ECO:0007669"/>
    <property type="project" value="UniProtKB-UniRule"/>
</dbReference>
<feature type="domain" description="Fumarylacetoacetase-like C-terminal" evidence="14">
    <location>
        <begin position="137"/>
        <end position="406"/>
    </location>
</feature>
<protein>
    <recommendedName>
        <fullName evidence="3 13">Fumarylacetoacetase</fullName>
        <ecNumber evidence="3 13">3.7.1.2</ecNumber>
    </recommendedName>
    <alternativeName>
        <fullName evidence="13">Fumarylacetoacetate hydrolase</fullName>
    </alternativeName>
</protein>
<dbReference type="NCBIfam" id="TIGR01266">
    <property type="entry name" value="fum_ac_acetase"/>
    <property type="match status" value="1"/>
</dbReference>
<feature type="domain" description="Fumarylacetoacetase N-terminal" evidence="15">
    <location>
        <begin position="17"/>
        <end position="130"/>
    </location>
</feature>
<comment type="similarity">
    <text evidence="2 13">Belongs to the FAH family.</text>
</comment>
<accession>A0A2V0P803</accession>
<comment type="caution">
    <text evidence="16">The sequence shown here is derived from an EMBL/GenBank/DDBJ whole genome shotgun (WGS) entry which is preliminary data.</text>
</comment>
<evidence type="ECO:0000256" key="8">
    <source>
        <dbReference type="ARBA" id="ARBA00022878"/>
    </source>
</evidence>
<evidence type="ECO:0000256" key="4">
    <source>
        <dbReference type="ARBA" id="ARBA00022723"/>
    </source>
</evidence>
<dbReference type="SUPFAM" id="SSF56529">
    <property type="entry name" value="FAH"/>
    <property type="match status" value="1"/>
</dbReference>
<evidence type="ECO:0000256" key="2">
    <source>
        <dbReference type="ARBA" id="ARBA00010211"/>
    </source>
</evidence>
<sequence length="437" mass="46435">MEAFLEIDPASDFSIDNLPYGCYSTRGGGGNGGAAAPPRRALCVALGNSVVDLGALQRAGLFSGPVLSKHADCFQTDALNGFMALGQPAWREARATLRRLLSASEAALRDDAALRAEAIVPMSDVTLHLPFSVGDYTDFYASRYHAHNCGVMFRDASVALPRNWLHLPIGYHGRASSIVVSGTPVQRPRGQVLDAASDTPVMRPCAAVDFELEVACVMGTGNELGSSIPADGAAASIFGLALMNDWSARDVQQWEMLPLGPFNSKNWATQLSPWVVTLEALEPFRCDAPVQEPGVLPYLREADRHVYDINLTASILPEGGPETLVAESNYKHIYWTFPQMAAHHTFGGCNLRTGDVLGSGTCSGPGPNQRACLLERTWGGKDPVKLEGGAGQRTYLRDGDSVVIRGWAGGGGGGGGAGRRRVGFGECRGKLLPSPAL</sequence>
<dbReference type="GO" id="GO:0006559">
    <property type="term" value="P:L-phenylalanine catabolic process"/>
    <property type="evidence" value="ECO:0007669"/>
    <property type="project" value="UniProtKB-UniRule"/>
</dbReference>
<keyword evidence="4 12" id="KW-0479">Metal-binding</keyword>
<feature type="binding site" evidence="12">
    <location>
        <position position="245"/>
    </location>
    <ligand>
        <name>Ca(2+)</name>
        <dbReference type="ChEBI" id="CHEBI:29108"/>
    </ligand>
</feature>
<dbReference type="Proteomes" id="UP000247498">
    <property type="component" value="Unassembled WGS sequence"/>
</dbReference>
<dbReference type="InterPro" id="IPR015377">
    <property type="entry name" value="Fumarylacetoacetase_N"/>
</dbReference>
<evidence type="ECO:0000256" key="10">
    <source>
        <dbReference type="PIRSR" id="PIRSR605959-1"/>
    </source>
</evidence>
<keyword evidence="9 13" id="KW-0585">Phenylalanine catabolism</keyword>
<keyword evidence="17" id="KW-1185">Reference proteome</keyword>
<evidence type="ECO:0000256" key="3">
    <source>
        <dbReference type="ARBA" id="ARBA00012094"/>
    </source>
</evidence>
<gene>
    <name evidence="16" type="ORF">Rsub_07271</name>
</gene>
<evidence type="ECO:0000256" key="6">
    <source>
        <dbReference type="ARBA" id="ARBA00022837"/>
    </source>
</evidence>
<evidence type="ECO:0000313" key="16">
    <source>
        <dbReference type="EMBL" id="GBF94003.1"/>
    </source>
</evidence>
<comment type="pathway">
    <text evidence="1 13">Amino-acid degradation; L-phenylalanine degradation; acetoacetate and fumarate from L-phenylalanine: step 6/6.</text>
</comment>
<feature type="binding site" evidence="12">
    <location>
        <position position="138"/>
    </location>
    <ligand>
        <name>Ca(2+)</name>
        <dbReference type="ChEBI" id="CHEBI:29108"/>
    </ligand>
</feature>
<feature type="binding site" evidence="11">
    <location>
        <position position="154"/>
    </location>
    <ligand>
        <name>substrate</name>
    </ligand>
</feature>
<evidence type="ECO:0000256" key="13">
    <source>
        <dbReference type="RuleBase" id="RU366008"/>
    </source>
</evidence>
<evidence type="ECO:0000256" key="9">
    <source>
        <dbReference type="ARBA" id="ARBA00023232"/>
    </source>
</evidence>
<dbReference type="UniPathway" id="UPA00139">
    <property type="reaction ID" value="UER00341"/>
</dbReference>
<dbReference type="InParanoid" id="A0A2V0P803"/>
<feature type="binding site" evidence="12">
    <location>
        <position position="211"/>
    </location>
    <ligand>
        <name>Ca(2+)</name>
        <dbReference type="ChEBI" id="CHEBI:29108"/>
    </ligand>
</feature>
<comment type="cofactor">
    <cofactor evidence="13">
        <name>Mg(2+)</name>
        <dbReference type="ChEBI" id="CHEBI:18420"/>
    </cofactor>
    <cofactor evidence="13">
        <name>Ca(2+)</name>
        <dbReference type="ChEBI" id="CHEBI:29108"/>
    </cofactor>
</comment>
<dbReference type="PANTHER" id="PTHR43069">
    <property type="entry name" value="FUMARYLACETOACETASE"/>
    <property type="match status" value="1"/>
</dbReference>
<evidence type="ECO:0000256" key="12">
    <source>
        <dbReference type="PIRSR" id="PIRSR605959-3"/>
    </source>
</evidence>
<dbReference type="EC" id="3.7.1.2" evidence="3 13"/>
<dbReference type="Pfam" id="PF09298">
    <property type="entry name" value="FAA_hydrolase_N"/>
    <property type="match status" value="1"/>
</dbReference>
<evidence type="ECO:0000313" key="17">
    <source>
        <dbReference type="Proteomes" id="UP000247498"/>
    </source>
</evidence>
<dbReference type="OrthoDB" id="9971669at2759"/>
<dbReference type="SUPFAM" id="SSF63433">
    <property type="entry name" value="Fumarylacetoacetate hydrolase, FAH, N-terminal domain"/>
    <property type="match status" value="1"/>
</dbReference>
<dbReference type="EMBL" id="BDRX01000047">
    <property type="protein sequence ID" value="GBF94003.1"/>
    <property type="molecule type" value="Genomic_DNA"/>
</dbReference>
<proteinExistence type="inferred from homology"/>
<dbReference type="InterPro" id="IPR005959">
    <property type="entry name" value="Fumarylacetoacetase"/>
</dbReference>
<feature type="binding site" evidence="11">
    <location>
        <position position="252"/>
    </location>
    <ligand>
        <name>substrate</name>
    </ligand>
</feature>
<dbReference type="InterPro" id="IPR036663">
    <property type="entry name" value="Fumarylacetoacetase_C_sf"/>
</dbReference>
<dbReference type="Gene3D" id="2.30.30.230">
    <property type="entry name" value="Fumarylacetoacetase, N-terminal domain"/>
    <property type="match status" value="1"/>
</dbReference>
<dbReference type="AlphaFoldDB" id="A0A2V0P803"/>
<dbReference type="InterPro" id="IPR011234">
    <property type="entry name" value="Fumarylacetoacetase-like_C"/>
</dbReference>
<dbReference type="Pfam" id="PF01557">
    <property type="entry name" value="FAA_hydrolase"/>
    <property type="match status" value="1"/>
</dbReference>
<dbReference type="PANTHER" id="PTHR43069:SF2">
    <property type="entry name" value="FUMARYLACETOACETASE"/>
    <property type="match status" value="1"/>
</dbReference>
<evidence type="ECO:0000256" key="1">
    <source>
        <dbReference type="ARBA" id="ARBA00004782"/>
    </source>
</evidence>
<comment type="catalytic activity">
    <reaction evidence="13">
        <text>4-fumarylacetoacetate + H2O = acetoacetate + fumarate + H(+)</text>
        <dbReference type="Rhea" id="RHEA:10244"/>
        <dbReference type="ChEBI" id="CHEBI:13705"/>
        <dbReference type="ChEBI" id="CHEBI:15377"/>
        <dbReference type="ChEBI" id="CHEBI:15378"/>
        <dbReference type="ChEBI" id="CHEBI:18034"/>
        <dbReference type="ChEBI" id="CHEBI:29806"/>
        <dbReference type="EC" id="3.7.1.2"/>
    </reaction>
</comment>
<feature type="binding site" evidence="11">
    <location>
        <position position="361"/>
    </location>
    <ligand>
        <name>substrate</name>
    </ligand>
</feature>
<dbReference type="GO" id="GO:0004334">
    <property type="term" value="F:fumarylacetoacetase activity"/>
    <property type="evidence" value="ECO:0007669"/>
    <property type="project" value="UniProtKB-UniRule"/>
</dbReference>
<evidence type="ECO:0000256" key="7">
    <source>
        <dbReference type="ARBA" id="ARBA00022842"/>
    </source>
</evidence>
<feature type="binding site" evidence="12">
    <location>
        <position position="213"/>
    </location>
    <ligand>
        <name>Ca(2+)</name>
        <dbReference type="ChEBI" id="CHEBI:29108"/>
    </ligand>
</feature>
<keyword evidence="6 12" id="KW-0106">Calcium</keyword>
<evidence type="ECO:0000259" key="15">
    <source>
        <dbReference type="Pfam" id="PF09298"/>
    </source>
</evidence>
<dbReference type="STRING" id="307507.A0A2V0P803"/>